<dbReference type="EMBL" id="HG934468">
    <property type="protein sequence ID" value="CDN32574.1"/>
    <property type="molecule type" value="Genomic_DNA"/>
</dbReference>
<evidence type="ECO:0000313" key="3">
    <source>
        <dbReference type="Proteomes" id="UP000027616"/>
    </source>
</evidence>
<name>A0A060REC4_9BACT</name>
<gene>
    <name evidence="2" type="ORF">BN938_2504</name>
</gene>
<proteinExistence type="predicted"/>
<evidence type="ECO:0000313" key="2">
    <source>
        <dbReference type="EMBL" id="CDN32574.1"/>
    </source>
</evidence>
<keyword evidence="1" id="KW-1133">Transmembrane helix</keyword>
<protein>
    <submittedName>
        <fullName evidence="2">Uncharacterized protein</fullName>
    </submittedName>
</protein>
<dbReference type="AlphaFoldDB" id="A0A060REC4"/>
<keyword evidence="1" id="KW-0472">Membrane</keyword>
<evidence type="ECO:0000256" key="1">
    <source>
        <dbReference type="SAM" id="Phobius"/>
    </source>
</evidence>
<sequence>MKSPPFLSKKTPKKLFGVEVGQRDISILRLIIISLRCPLMVIRMAIGASPFLSSLVFLIRNKTLNVDLPF</sequence>
<reference evidence="2 3" key="1">
    <citation type="journal article" date="2015" name="Genome Announc.">
        <title>Complete Genome Sequence of the Novel Leech Symbiont Mucinivorans hirudinis M3T.</title>
        <authorList>
            <person name="Nelson M.C."/>
            <person name="Bomar L."/>
            <person name="Graf J."/>
        </authorList>
    </citation>
    <scope>NUCLEOTIDE SEQUENCE [LARGE SCALE GENOMIC DNA]</scope>
    <source>
        <strain evidence="3">M3</strain>
    </source>
</reference>
<keyword evidence="1" id="KW-0812">Transmembrane</keyword>
<feature type="transmembrane region" description="Helical" evidence="1">
    <location>
        <begin position="39"/>
        <end position="59"/>
    </location>
</feature>
<dbReference type="HOGENOM" id="CLU_2753464_0_0_10"/>
<organism evidence="2 3">
    <name type="scientific">Mucinivorans hirudinis</name>
    <dbReference type="NCBI Taxonomy" id="1433126"/>
    <lineage>
        <taxon>Bacteria</taxon>
        <taxon>Pseudomonadati</taxon>
        <taxon>Bacteroidota</taxon>
        <taxon>Bacteroidia</taxon>
        <taxon>Bacteroidales</taxon>
        <taxon>Rikenellaceae</taxon>
        <taxon>Mucinivorans</taxon>
    </lineage>
</organism>
<keyword evidence="3" id="KW-1185">Reference proteome</keyword>
<accession>A0A060REC4</accession>
<dbReference type="KEGG" id="rbc:BN938_2504"/>
<dbReference type="Proteomes" id="UP000027616">
    <property type="component" value="Chromosome I"/>
</dbReference>